<evidence type="ECO:0000313" key="2">
    <source>
        <dbReference type="EMBL" id="RQG97418.1"/>
    </source>
</evidence>
<accession>A0A3N6M230</accession>
<proteinExistence type="predicted"/>
<dbReference type="Proteomes" id="UP000281431">
    <property type="component" value="Unassembled WGS sequence"/>
</dbReference>
<organism evidence="2 3">
    <name type="scientific">Natrarchaeobius chitinivorans</name>
    <dbReference type="NCBI Taxonomy" id="1679083"/>
    <lineage>
        <taxon>Archaea</taxon>
        <taxon>Methanobacteriati</taxon>
        <taxon>Methanobacteriota</taxon>
        <taxon>Stenosarchaea group</taxon>
        <taxon>Halobacteria</taxon>
        <taxon>Halobacteriales</taxon>
        <taxon>Natrialbaceae</taxon>
        <taxon>Natrarchaeobius</taxon>
    </lineage>
</organism>
<evidence type="ECO:0000313" key="3">
    <source>
        <dbReference type="Proteomes" id="UP000281431"/>
    </source>
</evidence>
<dbReference type="InterPro" id="IPR025874">
    <property type="entry name" value="DZR"/>
</dbReference>
<sequence length="97" mass="11042">MMVGEGIYTGCQSMGANKIPNKADSSEELYECRNCGENLPKDVDECPNCNRQEVAYYVLEMGSSEELYECRNCGGKYTMNFNNCPNCGRQEIAYYRF</sequence>
<name>A0A3N6M230_NATCH</name>
<feature type="domain" description="DZANK-type" evidence="1">
    <location>
        <begin position="32"/>
        <end position="88"/>
    </location>
</feature>
<gene>
    <name evidence="2" type="ORF">EA472_19520</name>
</gene>
<dbReference type="Pfam" id="PF12773">
    <property type="entry name" value="DZR"/>
    <property type="match status" value="1"/>
</dbReference>
<keyword evidence="3" id="KW-1185">Reference proteome</keyword>
<reference evidence="2 3" key="1">
    <citation type="submission" date="2018-10" db="EMBL/GenBank/DDBJ databases">
        <title>Natrarchaeobius chitinivorans gen. nov., sp. nov., and Natrarchaeobius haloalkaliphilus sp. nov., alkaliphilic, chitin-utilizing haloarchaea from hypersaline alkaline lakes.</title>
        <authorList>
            <person name="Sorokin D.Y."/>
            <person name="Elcheninov A.G."/>
            <person name="Kostrikina N.A."/>
            <person name="Bale N.J."/>
            <person name="Sinninghe Damste J.S."/>
            <person name="Khijniak T.V."/>
            <person name="Kublanov I.V."/>
            <person name="Toshchakov S.V."/>
        </authorList>
    </citation>
    <scope>NUCLEOTIDE SEQUENCE [LARGE SCALE GENOMIC DNA]</scope>
    <source>
        <strain evidence="2 3">AArcht7</strain>
    </source>
</reference>
<dbReference type="AlphaFoldDB" id="A0A3N6M230"/>
<protein>
    <recommendedName>
        <fullName evidence="1">DZANK-type domain-containing protein</fullName>
    </recommendedName>
</protein>
<dbReference type="EMBL" id="REFZ01000020">
    <property type="protein sequence ID" value="RQG97418.1"/>
    <property type="molecule type" value="Genomic_DNA"/>
</dbReference>
<dbReference type="OrthoDB" id="295069at2157"/>
<comment type="caution">
    <text evidence="2">The sequence shown here is derived from an EMBL/GenBank/DDBJ whole genome shotgun (WGS) entry which is preliminary data.</text>
</comment>
<evidence type="ECO:0000259" key="1">
    <source>
        <dbReference type="Pfam" id="PF12773"/>
    </source>
</evidence>
<dbReference type="SUPFAM" id="SSF57783">
    <property type="entry name" value="Zinc beta-ribbon"/>
    <property type="match status" value="1"/>
</dbReference>